<organism evidence="4 5">
    <name type="scientific">Microbacterium arabinogalactanolyticum</name>
    <dbReference type="NCBI Taxonomy" id="69365"/>
    <lineage>
        <taxon>Bacteria</taxon>
        <taxon>Bacillati</taxon>
        <taxon>Actinomycetota</taxon>
        <taxon>Actinomycetes</taxon>
        <taxon>Micrococcales</taxon>
        <taxon>Microbacteriaceae</taxon>
        <taxon>Microbacterium</taxon>
    </lineage>
</organism>
<evidence type="ECO:0000313" key="5">
    <source>
        <dbReference type="Proteomes" id="UP001165068"/>
    </source>
</evidence>
<dbReference type="PRINTS" id="PR00038">
    <property type="entry name" value="HTHLUXR"/>
</dbReference>
<dbReference type="Gene3D" id="1.25.40.10">
    <property type="entry name" value="Tetratricopeptide repeat domain"/>
    <property type="match status" value="1"/>
</dbReference>
<protein>
    <submittedName>
        <fullName evidence="4">LuxR family transcriptional regulator</fullName>
    </submittedName>
</protein>
<evidence type="ECO:0000256" key="1">
    <source>
        <dbReference type="ARBA" id="ARBA00022741"/>
    </source>
</evidence>
<dbReference type="InterPro" id="IPR027417">
    <property type="entry name" value="P-loop_NTPase"/>
</dbReference>
<dbReference type="PANTHER" id="PTHR16305:SF35">
    <property type="entry name" value="TRANSCRIPTIONAL ACTIVATOR DOMAIN"/>
    <property type="match status" value="1"/>
</dbReference>
<accession>A0ABQ5NF05</accession>
<comment type="caution">
    <text evidence="4">The sequence shown here is derived from an EMBL/GenBank/DDBJ whole genome shotgun (WGS) entry which is preliminary data.</text>
</comment>
<dbReference type="Gene3D" id="1.10.10.10">
    <property type="entry name" value="Winged helix-like DNA-binding domain superfamily/Winged helix DNA-binding domain"/>
    <property type="match status" value="1"/>
</dbReference>
<keyword evidence="2" id="KW-0067">ATP-binding</keyword>
<dbReference type="SUPFAM" id="SSF48452">
    <property type="entry name" value="TPR-like"/>
    <property type="match status" value="2"/>
</dbReference>
<dbReference type="SMART" id="SM00421">
    <property type="entry name" value="HTH_LUXR"/>
    <property type="match status" value="1"/>
</dbReference>
<evidence type="ECO:0000313" key="4">
    <source>
        <dbReference type="EMBL" id="GLC84233.1"/>
    </source>
</evidence>
<proteinExistence type="predicted"/>
<dbReference type="Pfam" id="PF00196">
    <property type="entry name" value="GerE"/>
    <property type="match status" value="1"/>
</dbReference>
<dbReference type="CDD" id="cd06170">
    <property type="entry name" value="LuxR_C_like"/>
    <property type="match status" value="1"/>
</dbReference>
<dbReference type="Gene3D" id="3.40.50.300">
    <property type="entry name" value="P-loop containing nucleotide triphosphate hydrolases"/>
    <property type="match status" value="1"/>
</dbReference>
<dbReference type="PROSITE" id="PS00622">
    <property type="entry name" value="HTH_LUXR_1"/>
    <property type="match status" value="1"/>
</dbReference>
<dbReference type="SUPFAM" id="SSF52540">
    <property type="entry name" value="P-loop containing nucleoside triphosphate hydrolases"/>
    <property type="match status" value="1"/>
</dbReference>
<keyword evidence="5" id="KW-1185">Reference proteome</keyword>
<name>A0ABQ5NF05_9MICO</name>
<dbReference type="InterPro" id="IPR011990">
    <property type="entry name" value="TPR-like_helical_dom_sf"/>
</dbReference>
<dbReference type="RefSeq" id="WP_285631748.1">
    <property type="nucleotide sequence ID" value="NZ_BAAAUK010000003.1"/>
</dbReference>
<dbReference type="PANTHER" id="PTHR16305">
    <property type="entry name" value="TESTICULAR SOLUBLE ADENYLYL CYCLASE"/>
    <property type="match status" value="1"/>
</dbReference>
<evidence type="ECO:0000256" key="2">
    <source>
        <dbReference type="ARBA" id="ARBA00022840"/>
    </source>
</evidence>
<dbReference type="SUPFAM" id="SSF46894">
    <property type="entry name" value="C-terminal effector domain of the bipartite response regulators"/>
    <property type="match status" value="1"/>
</dbReference>
<dbReference type="InterPro" id="IPR016032">
    <property type="entry name" value="Sig_transdc_resp-reg_C-effctor"/>
</dbReference>
<dbReference type="EMBL" id="BRZC01000003">
    <property type="protein sequence ID" value="GLC84233.1"/>
    <property type="molecule type" value="Genomic_DNA"/>
</dbReference>
<dbReference type="InterPro" id="IPR041664">
    <property type="entry name" value="AAA_16"/>
</dbReference>
<reference evidence="4" key="1">
    <citation type="submission" date="2022-08" db="EMBL/GenBank/DDBJ databases">
        <title>Draft genome sequence of Microbacterium arabinogalactanolyticum JCM 9171.</title>
        <authorList>
            <person name="Fujita K."/>
            <person name="Ishiwata A."/>
            <person name="Fushinobu S."/>
        </authorList>
    </citation>
    <scope>NUCLEOTIDE SEQUENCE</scope>
    <source>
        <strain evidence="4">JCM 9171</strain>
    </source>
</reference>
<sequence length="944" mass="102464">MSLIASTAEMVGRDAELELLGAALRRAMAGETSAVLVAGEAGIGKSRLLREFRARAGDDVLMLAGWCLDYGSTPAPYGPLPAILRAALAALGDDAAHAAGPGRDALRVLLPELGPAPADRTSGAEGLREAIANVLEVAAARHPLVIVVEDLHWADDATLTALAFLLRALAGHRILFVFTCRVDEVRRGGSVRTFLVEAERARLLERIEVQRLDPVQVRALVEALNGPTDDAGFARLLERSEGVPFFIEELSCEASGPLPDSLRDVLLVRFDALDEDARRVVRVISASDAVVDHDLLTELAGLDDDRLDAGIRAAVGAAILAVRSDRGYGFRHALLREAVHDDLLPGERSRLHRAYAEALERRAERGECGFEAALAFHWHQAHDARRALGAAIAAAERARTSFAFSSAVRFGELALELWDQVPDAEEVAGRSHLELLKGLGSLLRNAGHDERAIAVVNLALDEVDDSTPPIVRVKLLRDKALYVQNSGRPGAAGLVRQALAAMHDGVEDERLRAVLLNLLAGRLMVEGDLAAAVDAGEQALRIGREGGFENVVSVAANLIASSRLHLGEVDRGLELYELSWEHARDTDAKLRYWVNHSDSLSTLGRYREALKAAERGVEHAKELGLERSSGSILTENMVEPLLELGEVDRAEELLSKDLTLRSFRIFRVYTTASRIRALIWRGRIDEASALLEEWRPTFLAASEVERQVWYSIIDVEMAIGLASGRLADAAQALERMLDHETPRLAHSARRLLDGALIVAGMRATGDAARAGALAERIREAWSEHHAYFEDWGVLVEGLLNGDAVSLREAIAVADRIDGPVMFRSALRLELARALVAVQGDRGEAATALAEAARIAERTGHARLRRETREFADASRLGASPARGDGSELTEREQQVLELIAEGLSNRQIAERLFISIKTVSVHVSAVLRKLGASSRTEAAARHRA</sequence>
<evidence type="ECO:0000259" key="3">
    <source>
        <dbReference type="PROSITE" id="PS50043"/>
    </source>
</evidence>
<keyword evidence="1" id="KW-0547">Nucleotide-binding</keyword>
<dbReference type="InterPro" id="IPR000792">
    <property type="entry name" value="Tscrpt_reg_LuxR_C"/>
</dbReference>
<feature type="domain" description="HTH luxR-type" evidence="3">
    <location>
        <begin position="881"/>
        <end position="944"/>
    </location>
</feature>
<gene>
    <name evidence="4" type="ORF">MIAR_08210</name>
</gene>
<dbReference type="Pfam" id="PF13191">
    <property type="entry name" value="AAA_16"/>
    <property type="match status" value="1"/>
</dbReference>
<dbReference type="PROSITE" id="PS50043">
    <property type="entry name" value="HTH_LUXR_2"/>
    <property type="match status" value="1"/>
</dbReference>
<dbReference type="InterPro" id="IPR036388">
    <property type="entry name" value="WH-like_DNA-bd_sf"/>
</dbReference>
<dbReference type="Proteomes" id="UP001165068">
    <property type="component" value="Unassembled WGS sequence"/>
</dbReference>